<protein>
    <submittedName>
        <fullName evidence="4">Single-stranded DNA-binding protein</fullName>
    </submittedName>
</protein>
<gene>
    <name evidence="4" type="ORF">E1809_05035</name>
</gene>
<dbReference type="Proteomes" id="UP000295511">
    <property type="component" value="Unassembled WGS sequence"/>
</dbReference>
<dbReference type="InterPro" id="IPR000424">
    <property type="entry name" value="Primosome_PriB/ssb"/>
</dbReference>
<evidence type="ECO:0000256" key="3">
    <source>
        <dbReference type="SAM" id="MobiDB-lite"/>
    </source>
</evidence>
<dbReference type="AlphaFoldDB" id="A0A4R5KXT8"/>
<dbReference type="Pfam" id="PF00436">
    <property type="entry name" value="SSB"/>
    <property type="match status" value="1"/>
</dbReference>
<evidence type="ECO:0000256" key="2">
    <source>
        <dbReference type="PROSITE-ProRule" id="PRU00252"/>
    </source>
</evidence>
<sequence length="193" mass="20720">MNDLITVRGFVASEITSSTTPGGTGTSSFRLGSTERRFDRKNNIWVDGNTNWFTVQAFRYLAGNIGCSVKKGQRVIVVGRLKLRQWEHEGKFYHASEIVAEAVGHDLMWGSANFIRTTSGTNPQGTTAVADAGQNHPWPTAEDSDDTHGDGASPEDDDEGNTPDAEREIVVNGAGNEPVRVNASTGELVGSPA</sequence>
<dbReference type="InterPro" id="IPR012340">
    <property type="entry name" value="NA-bd_OB-fold"/>
</dbReference>
<evidence type="ECO:0000313" key="5">
    <source>
        <dbReference type="Proteomes" id="UP000295511"/>
    </source>
</evidence>
<keyword evidence="1 2" id="KW-0238">DNA-binding</keyword>
<dbReference type="CDD" id="cd04496">
    <property type="entry name" value="SSB_OBF"/>
    <property type="match status" value="1"/>
</dbReference>
<feature type="region of interest" description="Disordered" evidence="3">
    <location>
        <begin position="119"/>
        <end position="193"/>
    </location>
</feature>
<reference evidence="4 5" key="1">
    <citation type="submission" date="2019-03" db="EMBL/GenBank/DDBJ databases">
        <title>Whole genome sequence of Arthrobacter sp JH1-1.</title>
        <authorList>
            <person name="Trinh H.N."/>
        </authorList>
    </citation>
    <scope>NUCLEOTIDE SEQUENCE [LARGE SCALE GENOMIC DNA]</scope>
    <source>
        <strain evidence="4 5">JH1-1</strain>
    </source>
</reference>
<dbReference type="SUPFAM" id="SSF50249">
    <property type="entry name" value="Nucleic acid-binding proteins"/>
    <property type="match status" value="1"/>
</dbReference>
<accession>A0A4R5KXT8</accession>
<organism evidence="4 5">
    <name type="scientific">Arthrobacter terricola</name>
    <dbReference type="NCBI Taxonomy" id="2547396"/>
    <lineage>
        <taxon>Bacteria</taxon>
        <taxon>Bacillati</taxon>
        <taxon>Actinomycetota</taxon>
        <taxon>Actinomycetes</taxon>
        <taxon>Micrococcales</taxon>
        <taxon>Micrococcaceae</taxon>
        <taxon>Arthrobacter</taxon>
    </lineage>
</organism>
<evidence type="ECO:0000313" key="4">
    <source>
        <dbReference type="EMBL" id="TDG00029.1"/>
    </source>
</evidence>
<dbReference type="OrthoDB" id="4427276at2"/>
<dbReference type="PROSITE" id="PS50935">
    <property type="entry name" value="SSB"/>
    <property type="match status" value="1"/>
</dbReference>
<dbReference type="EMBL" id="SMRU01000004">
    <property type="protein sequence ID" value="TDG00029.1"/>
    <property type="molecule type" value="Genomic_DNA"/>
</dbReference>
<dbReference type="GO" id="GO:0003697">
    <property type="term" value="F:single-stranded DNA binding"/>
    <property type="evidence" value="ECO:0007669"/>
    <property type="project" value="InterPro"/>
</dbReference>
<dbReference type="RefSeq" id="WP_133203119.1">
    <property type="nucleotide sequence ID" value="NZ_SMRU01000004.1"/>
</dbReference>
<name>A0A4R5KXT8_9MICC</name>
<dbReference type="Gene3D" id="2.40.50.140">
    <property type="entry name" value="Nucleic acid-binding proteins"/>
    <property type="match status" value="1"/>
</dbReference>
<proteinExistence type="predicted"/>
<keyword evidence="5" id="KW-1185">Reference proteome</keyword>
<evidence type="ECO:0000256" key="1">
    <source>
        <dbReference type="ARBA" id="ARBA00023125"/>
    </source>
</evidence>
<comment type="caution">
    <text evidence="4">The sequence shown here is derived from an EMBL/GenBank/DDBJ whole genome shotgun (WGS) entry which is preliminary data.</text>
</comment>